<dbReference type="EMBL" id="KN831974">
    <property type="protein sequence ID" value="KIO03810.1"/>
    <property type="molecule type" value="Genomic_DNA"/>
</dbReference>
<dbReference type="InParanoid" id="A0A0C3NSJ6"/>
<reference evidence="2" key="2">
    <citation type="submission" date="2015-01" db="EMBL/GenBank/DDBJ databases">
        <title>Evolutionary Origins and Diversification of the Mycorrhizal Mutualists.</title>
        <authorList>
            <consortium name="DOE Joint Genome Institute"/>
            <consortium name="Mycorrhizal Genomics Consortium"/>
            <person name="Kohler A."/>
            <person name="Kuo A."/>
            <person name="Nagy L.G."/>
            <person name="Floudas D."/>
            <person name="Copeland A."/>
            <person name="Barry K.W."/>
            <person name="Cichocki N."/>
            <person name="Veneault-Fourrey C."/>
            <person name="LaButti K."/>
            <person name="Lindquist E.A."/>
            <person name="Lipzen A."/>
            <person name="Lundell T."/>
            <person name="Morin E."/>
            <person name="Murat C."/>
            <person name="Riley R."/>
            <person name="Ohm R."/>
            <person name="Sun H."/>
            <person name="Tunlid A."/>
            <person name="Henrissat B."/>
            <person name="Grigoriev I.V."/>
            <person name="Hibbett D.S."/>
            <person name="Martin F."/>
        </authorList>
    </citation>
    <scope>NUCLEOTIDE SEQUENCE [LARGE SCALE GENOMIC DNA]</scope>
    <source>
        <strain evidence="2">Marx 270</strain>
    </source>
</reference>
<organism evidence="1 2">
    <name type="scientific">Pisolithus tinctorius Marx 270</name>
    <dbReference type="NCBI Taxonomy" id="870435"/>
    <lineage>
        <taxon>Eukaryota</taxon>
        <taxon>Fungi</taxon>
        <taxon>Dikarya</taxon>
        <taxon>Basidiomycota</taxon>
        <taxon>Agaricomycotina</taxon>
        <taxon>Agaricomycetes</taxon>
        <taxon>Agaricomycetidae</taxon>
        <taxon>Boletales</taxon>
        <taxon>Sclerodermatineae</taxon>
        <taxon>Pisolithaceae</taxon>
        <taxon>Pisolithus</taxon>
    </lineage>
</organism>
<dbReference type="HOGENOM" id="CLU_1192368_0_0_1"/>
<dbReference type="AlphaFoldDB" id="A0A0C3NSJ6"/>
<evidence type="ECO:0000313" key="1">
    <source>
        <dbReference type="EMBL" id="KIO03810.1"/>
    </source>
</evidence>
<protein>
    <submittedName>
        <fullName evidence="1">Uncharacterized protein</fullName>
    </submittedName>
</protein>
<proteinExistence type="predicted"/>
<evidence type="ECO:0000313" key="2">
    <source>
        <dbReference type="Proteomes" id="UP000054217"/>
    </source>
</evidence>
<gene>
    <name evidence="1" type="ORF">M404DRAFT_144762</name>
</gene>
<keyword evidence="2" id="KW-1185">Reference proteome</keyword>
<name>A0A0C3NSJ6_PISTI</name>
<feature type="non-terminal residue" evidence="1">
    <location>
        <position position="1"/>
    </location>
</feature>
<reference evidence="1 2" key="1">
    <citation type="submission" date="2014-04" db="EMBL/GenBank/DDBJ databases">
        <authorList>
            <consortium name="DOE Joint Genome Institute"/>
            <person name="Kuo A."/>
            <person name="Kohler A."/>
            <person name="Costa M.D."/>
            <person name="Nagy L.G."/>
            <person name="Floudas D."/>
            <person name="Copeland A."/>
            <person name="Barry K.W."/>
            <person name="Cichocki N."/>
            <person name="Veneault-Fourrey C."/>
            <person name="LaButti K."/>
            <person name="Lindquist E.A."/>
            <person name="Lipzen A."/>
            <person name="Lundell T."/>
            <person name="Morin E."/>
            <person name="Murat C."/>
            <person name="Sun H."/>
            <person name="Tunlid A."/>
            <person name="Henrissat B."/>
            <person name="Grigoriev I.V."/>
            <person name="Hibbett D.S."/>
            <person name="Martin F."/>
            <person name="Nordberg H.P."/>
            <person name="Cantor M.N."/>
            <person name="Hua S.X."/>
        </authorList>
    </citation>
    <scope>NUCLEOTIDE SEQUENCE [LARGE SCALE GENOMIC DNA]</scope>
    <source>
        <strain evidence="1 2">Marx 270</strain>
    </source>
</reference>
<dbReference type="Proteomes" id="UP000054217">
    <property type="component" value="Unassembled WGS sequence"/>
</dbReference>
<dbReference type="OrthoDB" id="3212410at2759"/>
<sequence>RWHKRFADKGDPESVIALKTKFNKMWDKFNIHDLKNQILFPVLNVHDAWVCTSDQGLPRDIWSCPRAIQIFRPWDRWDFPHSHPFKCNYLGCPKTALGGRDADGFEEKDAWLFDLGVALFDNAKWVVSRKCTCNLGDLVMTWNKERLNLITRCYNPRVSAQAMLLEHDQIHINQIENHTCAMHEAELILEERGLNSMSAFDGSIIDLGFIVANQETRDVLKEWRYSWITAAEP</sequence>
<accession>A0A0C3NSJ6</accession>